<gene>
    <name evidence="2" type="ORF">Tdes44962_MAKER01713</name>
</gene>
<name>A0A9W7W5D3_9PEZI</name>
<keyword evidence="3" id="KW-1185">Reference proteome</keyword>
<accession>A0A9W7W5D3</accession>
<reference evidence="2 3" key="2">
    <citation type="journal article" date="2021" name="Curr. Genet.">
        <title>Genetic response to nitrogen starvation in the aggressive Eucalyptus foliar pathogen Teratosphaeria destructans.</title>
        <authorList>
            <person name="Havenga M."/>
            <person name="Wingfield B.D."/>
            <person name="Wingfield M.J."/>
            <person name="Dreyer L.L."/>
            <person name="Roets F."/>
            <person name="Aylward J."/>
        </authorList>
    </citation>
    <scope>NUCLEOTIDE SEQUENCE [LARGE SCALE GENOMIC DNA]</scope>
    <source>
        <strain evidence="2">CMW44962</strain>
    </source>
</reference>
<reference evidence="2 3" key="1">
    <citation type="journal article" date="2018" name="IMA Fungus">
        <title>IMA Genome-F 10: Nine draft genome sequences of Claviceps purpurea s.lat., including C. arundinis, C. humidiphila, and C. cf. spartinae, pseudomolecules for the pitch canker pathogen Fusarium circinatum, draft genome of Davidsoniella eucalypti, Grosmannia galeiformis, Quambalaria eucalypti, and Teratosphaeria destructans.</title>
        <authorList>
            <person name="Wingfield B.D."/>
            <person name="Liu M."/>
            <person name="Nguyen H.D."/>
            <person name="Lane F.A."/>
            <person name="Morgan S.W."/>
            <person name="De Vos L."/>
            <person name="Wilken P.M."/>
            <person name="Duong T.A."/>
            <person name="Aylward J."/>
            <person name="Coetzee M.P."/>
            <person name="Dadej K."/>
            <person name="De Beer Z.W."/>
            <person name="Findlay W."/>
            <person name="Havenga M."/>
            <person name="Kolarik M."/>
            <person name="Menzies J.G."/>
            <person name="Naidoo K."/>
            <person name="Pochopski O."/>
            <person name="Shoukouhi P."/>
            <person name="Santana Q.C."/>
            <person name="Seifert K.A."/>
            <person name="Soal N."/>
            <person name="Steenkamp E.T."/>
            <person name="Tatham C.T."/>
            <person name="van der Nest M.A."/>
            <person name="Wingfield M.J."/>
        </authorList>
    </citation>
    <scope>NUCLEOTIDE SEQUENCE [LARGE SCALE GENOMIC DNA]</scope>
    <source>
        <strain evidence="2">CMW44962</strain>
    </source>
</reference>
<dbReference type="AlphaFoldDB" id="A0A9W7W5D3"/>
<keyword evidence="1" id="KW-0472">Membrane</keyword>
<dbReference type="EMBL" id="RIBY02000557">
    <property type="protein sequence ID" value="KAH9840513.1"/>
    <property type="molecule type" value="Genomic_DNA"/>
</dbReference>
<protein>
    <submittedName>
        <fullName evidence="2">Uncharacterized protein</fullName>
    </submittedName>
</protein>
<evidence type="ECO:0000256" key="1">
    <source>
        <dbReference type="SAM" id="Phobius"/>
    </source>
</evidence>
<keyword evidence="1" id="KW-0812">Transmembrane</keyword>
<evidence type="ECO:0000313" key="2">
    <source>
        <dbReference type="EMBL" id="KAH9840513.1"/>
    </source>
</evidence>
<evidence type="ECO:0000313" key="3">
    <source>
        <dbReference type="Proteomes" id="UP001138500"/>
    </source>
</evidence>
<proteinExistence type="predicted"/>
<sequence length="93" mass="9619">MTYGAADEFVKCTQGAPQRCGRFPGAQELLHLPARAREELEVLLDGAAQGDPSHRGGGWWWLVVVGGGVGGGGGAGAELLVLLLLLLQLLGGR</sequence>
<comment type="caution">
    <text evidence="2">The sequence shown here is derived from an EMBL/GenBank/DDBJ whole genome shotgun (WGS) entry which is preliminary data.</text>
</comment>
<organism evidence="2 3">
    <name type="scientific">Teratosphaeria destructans</name>
    <dbReference type="NCBI Taxonomy" id="418781"/>
    <lineage>
        <taxon>Eukaryota</taxon>
        <taxon>Fungi</taxon>
        <taxon>Dikarya</taxon>
        <taxon>Ascomycota</taxon>
        <taxon>Pezizomycotina</taxon>
        <taxon>Dothideomycetes</taxon>
        <taxon>Dothideomycetidae</taxon>
        <taxon>Mycosphaerellales</taxon>
        <taxon>Teratosphaeriaceae</taxon>
        <taxon>Teratosphaeria</taxon>
    </lineage>
</organism>
<keyword evidence="1" id="KW-1133">Transmembrane helix</keyword>
<feature type="transmembrane region" description="Helical" evidence="1">
    <location>
        <begin position="59"/>
        <end position="87"/>
    </location>
</feature>
<dbReference type="Proteomes" id="UP001138500">
    <property type="component" value="Unassembled WGS sequence"/>
</dbReference>